<feature type="compositionally biased region" description="Basic and acidic residues" evidence="5">
    <location>
        <begin position="148"/>
        <end position="158"/>
    </location>
</feature>
<organism evidence="6">
    <name type="scientific">Spirodela intermedia</name>
    <name type="common">Intermediate duckweed</name>
    <dbReference type="NCBI Taxonomy" id="51605"/>
    <lineage>
        <taxon>Eukaryota</taxon>
        <taxon>Viridiplantae</taxon>
        <taxon>Streptophyta</taxon>
        <taxon>Embryophyta</taxon>
        <taxon>Tracheophyta</taxon>
        <taxon>Spermatophyta</taxon>
        <taxon>Magnoliopsida</taxon>
        <taxon>Liliopsida</taxon>
        <taxon>Araceae</taxon>
        <taxon>Lemnoideae</taxon>
        <taxon>Spirodela</taxon>
    </lineage>
</organism>
<feature type="compositionally biased region" description="Basic residues" evidence="5">
    <location>
        <begin position="440"/>
        <end position="456"/>
    </location>
</feature>
<feature type="compositionally biased region" description="Basic and acidic residues" evidence="5">
    <location>
        <begin position="98"/>
        <end position="113"/>
    </location>
</feature>
<dbReference type="InterPro" id="IPR009068">
    <property type="entry name" value="uS15_NS1_RNA-bd_sf"/>
</dbReference>
<name>A0A7I8JT55_SPIIN</name>
<dbReference type="GO" id="GO:0006412">
    <property type="term" value="P:translation"/>
    <property type="evidence" value="ECO:0007669"/>
    <property type="project" value="InterPro"/>
</dbReference>
<dbReference type="EMBL" id="LR743605">
    <property type="protein sequence ID" value="CAA2634361.1"/>
    <property type="molecule type" value="Genomic_DNA"/>
</dbReference>
<proteinExistence type="inferred from homology"/>
<feature type="compositionally biased region" description="Polar residues" evidence="5">
    <location>
        <begin position="161"/>
        <end position="171"/>
    </location>
</feature>
<feature type="region of interest" description="Disordered" evidence="5">
    <location>
        <begin position="426"/>
        <end position="456"/>
    </location>
</feature>
<keyword evidence="3" id="KW-0687">Ribonucleoprotein</keyword>
<keyword evidence="7" id="KW-1185">Reference proteome</keyword>
<dbReference type="GO" id="GO:0005840">
    <property type="term" value="C:ribosome"/>
    <property type="evidence" value="ECO:0007669"/>
    <property type="project" value="UniProtKB-KW"/>
</dbReference>
<evidence type="ECO:0000256" key="3">
    <source>
        <dbReference type="ARBA" id="ARBA00023274"/>
    </source>
</evidence>
<dbReference type="AlphaFoldDB" id="A0A7I8JT55"/>
<feature type="compositionally biased region" description="Pro residues" evidence="5">
    <location>
        <begin position="68"/>
        <end position="93"/>
    </location>
</feature>
<evidence type="ECO:0000313" key="6">
    <source>
        <dbReference type="EMBL" id="CAA2634361.1"/>
    </source>
</evidence>
<dbReference type="InterPro" id="IPR005290">
    <property type="entry name" value="Ribosomal_uS15_bac-type"/>
</dbReference>
<dbReference type="GO" id="GO:0003735">
    <property type="term" value="F:structural constituent of ribosome"/>
    <property type="evidence" value="ECO:0007669"/>
    <property type="project" value="InterPro"/>
</dbReference>
<dbReference type="SMART" id="SM01387">
    <property type="entry name" value="Ribosomal_S15"/>
    <property type="match status" value="1"/>
</dbReference>
<dbReference type="PANTHER" id="PTHR47546">
    <property type="entry name" value="S15/NS1, RNA-BINDING PROTEIN"/>
    <property type="match status" value="1"/>
</dbReference>
<evidence type="ECO:0000313" key="7">
    <source>
        <dbReference type="Proteomes" id="UP001189122"/>
    </source>
</evidence>
<dbReference type="PANTHER" id="PTHR47546:SF3">
    <property type="entry name" value="30S RIBOSOMAL PROTEIN S15, CHLOROPLASTIC"/>
    <property type="match status" value="1"/>
</dbReference>
<accession>A0A7I8JT55</accession>
<keyword evidence="2" id="KW-0689">Ribosomal protein</keyword>
<dbReference type="NCBIfam" id="TIGR00952">
    <property type="entry name" value="S15_bact"/>
    <property type="match status" value="1"/>
</dbReference>
<dbReference type="InterPro" id="IPR000589">
    <property type="entry name" value="Ribosomal_uS15"/>
</dbReference>
<feature type="compositionally biased region" description="Polar residues" evidence="5">
    <location>
        <begin position="17"/>
        <end position="27"/>
    </location>
</feature>
<gene>
    <name evidence="6" type="ORF">SI7747_18019777</name>
</gene>
<dbReference type="GO" id="GO:0005737">
    <property type="term" value="C:cytoplasm"/>
    <property type="evidence" value="ECO:0007669"/>
    <property type="project" value="UniProtKB-ARBA"/>
</dbReference>
<dbReference type="SUPFAM" id="SSF47060">
    <property type="entry name" value="S15/NS1 RNA-binding domain"/>
    <property type="match status" value="1"/>
</dbReference>
<evidence type="ECO:0000256" key="2">
    <source>
        <dbReference type="ARBA" id="ARBA00022980"/>
    </source>
</evidence>
<feature type="compositionally biased region" description="Basic and acidic residues" evidence="5">
    <location>
        <begin position="426"/>
        <end position="439"/>
    </location>
</feature>
<reference evidence="6 7" key="1">
    <citation type="submission" date="2019-12" db="EMBL/GenBank/DDBJ databases">
        <authorList>
            <person name="Scholz U."/>
            <person name="Mascher M."/>
            <person name="Fiebig A."/>
        </authorList>
    </citation>
    <scope>NUCLEOTIDE SEQUENCE</scope>
</reference>
<dbReference type="EMBL" id="CACRZD030000018">
    <property type="protein sequence ID" value="CAA6673360.1"/>
    <property type="molecule type" value="Genomic_DNA"/>
</dbReference>
<protein>
    <recommendedName>
        <fullName evidence="4">Small ribosomal subunit protein uS15c</fullName>
    </recommendedName>
</protein>
<dbReference type="GO" id="GO:1990904">
    <property type="term" value="C:ribonucleoprotein complex"/>
    <property type="evidence" value="ECO:0007669"/>
    <property type="project" value="UniProtKB-KW"/>
</dbReference>
<evidence type="ECO:0000256" key="1">
    <source>
        <dbReference type="ARBA" id="ARBA00008434"/>
    </source>
</evidence>
<feature type="region of interest" description="Disordered" evidence="5">
    <location>
        <begin position="17"/>
        <end position="195"/>
    </location>
</feature>
<comment type="similarity">
    <text evidence="1">Belongs to the universal ribosomal protein uS15 family.</text>
</comment>
<dbReference type="Proteomes" id="UP001189122">
    <property type="component" value="Unassembled WGS sequence"/>
</dbReference>
<evidence type="ECO:0000256" key="4">
    <source>
        <dbReference type="ARBA" id="ARBA00035250"/>
    </source>
</evidence>
<sequence>MAPCLRPKLAALRSIQTLRRSSYTSSTFPPPPPAASDGDGDGGGDKEDGAPPSYSSLFSEIKARLKQPSPPRRIPLSPADPPPPLGAVAPPPAAASLEEIRKNLSDFRLEKKPPPTSSSSSPFSFQDLYRNNVLDKAENAPAGAPERPSFESIRESLRQLRASQPSSSSQVGFGGRIRGANQGGLSHPLDLKSLTDRLNLRPGEAREEGGRGPAARKTEFLKMYDFEELGEKLRRLRPEEVGSGKKKGGWFSLEELNERLAKLRELEEKETEYSIGGVSFKDLRESLVKLRDADNKKTSILHSRQLGGQVTPLYMLNPPKENLYFHPDHLSAAEKLKLELNKVRDEFKMSESDCGSTRVQVAQLTTRIRYLEPILYTKKKGPDKHSIKGLIAMVKKRNRLLKYLRRTDWESYCMVLSKLNIRDIEKKETKGGKGSEEKKRGKKGKGKHSKKANYAT</sequence>
<dbReference type="CDD" id="cd00353">
    <property type="entry name" value="Ribosomal_S15p_S13e"/>
    <property type="match status" value="1"/>
</dbReference>
<evidence type="ECO:0000256" key="5">
    <source>
        <dbReference type="SAM" id="MobiDB-lite"/>
    </source>
</evidence>
<dbReference type="Pfam" id="PF00312">
    <property type="entry name" value="Ribosomal_S15"/>
    <property type="match status" value="1"/>
</dbReference>
<dbReference type="Gene3D" id="1.10.287.10">
    <property type="entry name" value="S15/NS1, RNA-binding"/>
    <property type="match status" value="1"/>
</dbReference>